<evidence type="ECO:0000256" key="2">
    <source>
        <dbReference type="SAM" id="Phobius"/>
    </source>
</evidence>
<protein>
    <recommendedName>
        <fullName evidence="5">DUF4439 domain-containing protein</fullName>
    </recommendedName>
</protein>
<keyword evidence="4" id="KW-1185">Reference proteome</keyword>
<evidence type="ECO:0000256" key="1">
    <source>
        <dbReference type="SAM" id="MobiDB-lite"/>
    </source>
</evidence>
<feature type="compositionally biased region" description="Low complexity" evidence="1">
    <location>
        <begin position="59"/>
        <end position="69"/>
    </location>
</feature>
<sequence length="246" mass="26510">MQGNGGTTAPARLLALTFLVGTMLGLLGVLLWVSVLDSDDTPSGTTDNTVASEPEPEQRSSPSAAPVPAVADTRAERCSEAAAGLEAALDAARPALRQWDVHVEAMNQLVVGEITLQQATRFWDRTRLGAQRNVDHFREAWKALERSGVDCPAPDLLGPAPAEVRSCSRIVDAELGVARAARTSISTWDMHVQHMDMLRMGTLSPEKATEMWLDMWQRGMRDLGAYRAAARNPALEVSCPGSHAAD</sequence>
<keyword evidence="2" id="KW-0812">Transmembrane</keyword>
<reference evidence="3 4" key="1">
    <citation type="submission" date="2022-06" db="EMBL/GenBank/DDBJ databases">
        <authorList>
            <person name="So Y."/>
        </authorList>
    </citation>
    <scope>NUCLEOTIDE SEQUENCE [LARGE SCALE GENOMIC DNA]</scope>
    <source>
        <strain evidence="3 4">STR3</strain>
    </source>
</reference>
<keyword evidence="2" id="KW-0472">Membrane</keyword>
<evidence type="ECO:0000313" key="4">
    <source>
        <dbReference type="Proteomes" id="UP001204524"/>
    </source>
</evidence>
<keyword evidence="2" id="KW-1133">Transmembrane helix</keyword>
<name>A0ABT1KVD4_9ACTN</name>
<evidence type="ECO:0000313" key="3">
    <source>
        <dbReference type="EMBL" id="MCP3421720.1"/>
    </source>
</evidence>
<dbReference type="EMBL" id="JANARS010000003">
    <property type="protein sequence ID" value="MCP3421720.1"/>
    <property type="molecule type" value="Genomic_DNA"/>
</dbReference>
<accession>A0ABT1KVD4</accession>
<evidence type="ECO:0008006" key="5">
    <source>
        <dbReference type="Google" id="ProtNLM"/>
    </source>
</evidence>
<feature type="region of interest" description="Disordered" evidence="1">
    <location>
        <begin position="41"/>
        <end position="69"/>
    </location>
</feature>
<dbReference type="Proteomes" id="UP001204524">
    <property type="component" value="Unassembled WGS sequence"/>
</dbReference>
<feature type="transmembrane region" description="Helical" evidence="2">
    <location>
        <begin position="12"/>
        <end position="33"/>
    </location>
</feature>
<proteinExistence type="predicted"/>
<gene>
    <name evidence="3" type="ORF">NCI01_07935</name>
</gene>
<comment type="caution">
    <text evidence="3">The sequence shown here is derived from an EMBL/GenBank/DDBJ whole genome shotgun (WGS) entry which is preliminary data.</text>
</comment>
<dbReference type="RefSeq" id="WP_254180938.1">
    <property type="nucleotide sequence ID" value="NZ_JANARS010000003.1"/>
</dbReference>
<organism evidence="3 4">
    <name type="scientific">Nocardioides pinisoli</name>
    <dbReference type="NCBI Taxonomy" id="2950279"/>
    <lineage>
        <taxon>Bacteria</taxon>
        <taxon>Bacillati</taxon>
        <taxon>Actinomycetota</taxon>
        <taxon>Actinomycetes</taxon>
        <taxon>Propionibacteriales</taxon>
        <taxon>Nocardioidaceae</taxon>
        <taxon>Nocardioides</taxon>
    </lineage>
</organism>